<dbReference type="PANTHER" id="PTHR37525">
    <property type="entry name" value="UPF0175 PROTEIN SSL1255"/>
    <property type="match status" value="1"/>
</dbReference>
<dbReference type="InterPro" id="IPR052264">
    <property type="entry name" value="UPF0175_domain"/>
</dbReference>
<comment type="caution">
    <text evidence="2">The sequence shown here is derived from an EMBL/GenBank/DDBJ whole genome shotgun (WGS) entry which is preliminary data.</text>
</comment>
<gene>
    <name evidence="2" type="ORF">I0Q91_10335</name>
</gene>
<dbReference type="AlphaFoldDB" id="A0A931AVW6"/>
<keyword evidence="3" id="KW-1185">Reference proteome</keyword>
<dbReference type="RefSeq" id="WP_270454466.1">
    <property type="nucleotide sequence ID" value="NZ_JADPIE010000006.1"/>
</dbReference>
<name>A0A931AVW6_9FIRM</name>
<reference evidence="2" key="1">
    <citation type="submission" date="2020-11" db="EMBL/GenBank/DDBJ databases">
        <title>Halonatronomonas betainensis gen. nov., sp. nov. a novel haloalkaliphilic representative of the family Halanaerobiacae capable of betaine degradation.</title>
        <authorList>
            <person name="Boltyanskaya Y."/>
            <person name="Kevbrin V."/>
            <person name="Detkova E."/>
            <person name="Grouzdev D.S."/>
            <person name="Koziaeva V."/>
            <person name="Zhilina T."/>
        </authorList>
    </citation>
    <scope>NUCLEOTIDE SEQUENCE</scope>
    <source>
        <strain evidence="2">Z-7014</strain>
    </source>
</reference>
<protein>
    <submittedName>
        <fullName evidence="2">UPF0175 family protein</fullName>
    </submittedName>
</protein>
<dbReference type="Proteomes" id="UP000621436">
    <property type="component" value="Unassembled WGS sequence"/>
</dbReference>
<comment type="similarity">
    <text evidence="1">Belongs to the UPF0175 family.</text>
</comment>
<organism evidence="2 3">
    <name type="scientific">Halonatronomonas betaini</name>
    <dbReference type="NCBI Taxonomy" id="2778430"/>
    <lineage>
        <taxon>Bacteria</taxon>
        <taxon>Bacillati</taxon>
        <taxon>Bacillota</taxon>
        <taxon>Clostridia</taxon>
        <taxon>Halanaerobiales</taxon>
        <taxon>Halarsenatibacteraceae</taxon>
        <taxon>Halonatronomonas</taxon>
    </lineage>
</organism>
<evidence type="ECO:0000313" key="2">
    <source>
        <dbReference type="EMBL" id="MBF8437480.1"/>
    </source>
</evidence>
<proteinExistence type="inferred from homology"/>
<sequence>MKLAGDKKFVLNIPEDVYQAMKLPESEKEERLMEELALALYEEKILSFGKARELADMSKWEFHDLLNKRGIKRHYNEENLEEDIEYGS</sequence>
<dbReference type="Pfam" id="PF03683">
    <property type="entry name" value="UPF0175"/>
    <property type="match status" value="1"/>
</dbReference>
<evidence type="ECO:0000313" key="3">
    <source>
        <dbReference type="Proteomes" id="UP000621436"/>
    </source>
</evidence>
<dbReference type="InterPro" id="IPR005368">
    <property type="entry name" value="UPF0175"/>
</dbReference>
<evidence type="ECO:0000256" key="1">
    <source>
        <dbReference type="ARBA" id="ARBA00005651"/>
    </source>
</evidence>
<dbReference type="PANTHER" id="PTHR37525:SF1">
    <property type="entry name" value="UPF0175 PROTEIN SSL1255"/>
    <property type="match status" value="1"/>
</dbReference>
<accession>A0A931AVW6</accession>
<dbReference type="EMBL" id="JADPIE010000006">
    <property type="protein sequence ID" value="MBF8437480.1"/>
    <property type="molecule type" value="Genomic_DNA"/>
</dbReference>